<dbReference type="RefSeq" id="WP_051690739.1">
    <property type="nucleotide sequence ID" value="NZ_DAIAWO010000065.1"/>
</dbReference>
<evidence type="ECO:0000256" key="11">
    <source>
        <dbReference type="ARBA" id="ARBA00029766"/>
    </source>
</evidence>
<evidence type="ECO:0000256" key="5">
    <source>
        <dbReference type="ARBA" id="ARBA00022679"/>
    </source>
</evidence>
<dbReference type="EMBL" id="LWRY01000037">
    <property type="protein sequence ID" value="OCX74480.1"/>
    <property type="molecule type" value="Genomic_DNA"/>
</dbReference>
<dbReference type="CDD" id="cd00483">
    <property type="entry name" value="HPPK"/>
    <property type="match status" value="1"/>
</dbReference>
<organism evidence="14 15">
    <name type="scientific">Acidithiobacillus thiooxidans</name>
    <name type="common">Thiobacillus thiooxidans</name>
    <dbReference type="NCBI Taxonomy" id="930"/>
    <lineage>
        <taxon>Bacteria</taxon>
        <taxon>Pseudomonadati</taxon>
        <taxon>Pseudomonadota</taxon>
        <taxon>Acidithiobacillia</taxon>
        <taxon>Acidithiobacillales</taxon>
        <taxon>Acidithiobacillaceae</taxon>
        <taxon>Acidithiobacillus</taxon>
    </lineage>
</organism>
<evidence type="ECO:0000256" key="6">
    <source>
        <dbReference type="ARBA" id="ARBA00022741"/>
    </source>
</evidence>
<dbReference type="Gene3D" id="3.30.70.560">
    <property type="entry name" value="7,8-Dihydro-6-hydroxymethylpterin-pyrophosphokinase HPPK"/>
    <property type="match status" value="1"/>
</dbReference>
<keyword evidence="5" id="KW-0808">Transferase</keyword>
<comment type="similarity">
    <text evidence="2">Belongs to the HPPK family.</text>
</comment>
<name>A0A1C2IES1_ACITH</name>
<dbReference type="AlphaFoldDB" id="A0A1C2IES1"/>
<evidence type="ECO:0000256" key="1">
    <source>
        <dbReference type="ARBA" id="ARBA00005051"/>
    </source>
</evidence>
<evidence type="ECO:0000256" key="8">
    <source>
        <dbReference type="ARBA" id="ARBA00022840"/>
    </source>
</evidence>
<sequence length="189" mass="20758">MVDQTGHSASEPAVIAWISIGSNLAQPVQQVQKAIQALGELPDSKLLWRSHLYRTEPVGGVEQPAFINAVARLQTHLPAQDLMQALQNLEALAGRQRSAEIFWGPRILDLDLLSYGYLISRDPSLRIPHPRMSERAFVLIPLAEFDPALNLPGCGCIADYLPAVADQSVTRLPESAIPKETLRQHRASA</sequence>
<evidence type="ECO:0000256" key="3">
    <source>
        <dbReference type="ARBA" id="ARBA00013253"/>
    </source>
</evidence>
<evidence type="ECO:0000256" key="2">
    <source>
        <dbReference type="ARBA" id="ARBA00005810"/>
    </source>
</evidence>
<comment type="pathway">
    <text evidence="1">Cofactor biosynthesis; tetrahydrofolate biosynthesis; 2-amino-4-hydroxy-6-hydroxymethyl-7,8-dihydropteridine diphosphate from 7,8-dihydroneopterin triphosphate: step 4/4.</text>
</comment>
<evidence type="ECO:0000313" key="15">
    <source>
        <dbReference type="Proteomes" id="UP000095008"/>
    </source>
</evidence>
<dbReference type="GO" id="GO:0005524">
    <property type="term" value="F:ATP binding"/>
    <property type="evidence" value="ECO:0007669"/>
    <property type="project" value="UniProtKB-KW"/>
</dbReference>
<evidence type="ECO:0000313" key="14">
    <source>
        <dbReference type="EMBL" id="OCX74480.1"/>
    </source>
</evidence>
<evidence type="ECO:0000259" key="13">
    <source>
        <dbReference type="Pfam" id="PF01288"/>
    </source>
</evidence>
<dbReference type="Proteomes" id="UP000095008">
    <property type="component" value="Unassembled WGS sequence"/>
</dbReference>
<dbReference type="InterPro" id="IPR000550">
    <property type="entry name" value="Hppk"/>
</dbReference>
<proteinExistence type="inferred from homology"/>
<dbReference type="GeneID" id="60695545"/>
<evidence type="ECO:0000256" key="4">
    <source>
        <dbReference type="ARBA" id="ARBA00016218"/>
    </source>
</evidence>
<comment type="function">
    <text evidence="10">Catalyzes the transfer of pyrophosphate from adenosine triphosphate (ATP) to 6-hydroxymethyl-7,8-dihydropterin, an enzymatic step in folate biosynthesis pathway.</text>
</comment>
<evidence type="ECO:0000256" key="9">
    <source>
        <dbReference type="ARBA" id="ARBA00022909"/>
    </source>
</evidence>
<keyword evidence="7 14" id="KW-0418">Kinase</keyword>
<accession>A0A1C2IES1</accession>
<gene>
    <name evidence="14" type="ORF">A6M23_05815</name>
</gene>
<evidence type="ECO:0000256" key="12">
    <source>
        <dbReference type="ARBA" id="ARBA00033413"/>
    </source>
</evidence>
<dbReference type="UniPathway" id="UPA00077">
    <property type="reaction ID" value="UER00155"/>
</dbReference>
<dbReference type="InterPro" id="IPR035907">
    <property type="entry name" value="Hppk_sf"/>
</dbReference>
<dbReference type="PANTHER" id="PTHR43071">
    <property type="entry name" value="2-AMINO-4-HYDROXY-6-HYDROXYMETHYLDIHYDROPTERIDINE PYROPHOSPHOKINASE"/>
    <property type="match status" value="1"/>
</dbReference>
<dbReference type="Pfam" id="PF01288">
    <property type="entry name" value="HPPK"/>
    <property type="match status" value="1"/>
</dbReference>
<comment type="caution">
    <text evidence="14">The sequence shown here is derived from an EMBL/GenBank/DDBJ whole genome shotgun (WGS) entry which is preliminary data.</text>
</comment>
<dbReference type="GO" id="GO:0003848">
    <property type="term" value="F:2-amino-4-hydroxy-6-hydroxymethyldihydropteridine diphosphokinase activity"/>
    <property type="evidence" value="ECO:0007669"/>
    <property type="project" value="UniProtKB-EC"/>
</dbReference>
<protein>
    <recommendedName>
        <fullName evidence="4">2-amino-4-hydroxy-6-hydroxymethyldihydropteridine pyrophosphokinase</fullName>
        <ecNumber evidence="3">2.7.6.3</ecNumber>
    </recommendedName>
    <alternativeName>
        <fullName evidence="11">6-hydroxymethyl-7,8-dihydropterin pyrophosphokinase</fullName>
    </alternativeName>
    <alternativeName>
        <fullName evidence="12">7,8-dihydro-6-hydroxymethylpterin-pyrophosphokinase</fullName>
    </alternativeName>
</protein>
<dbReference type="GO" id="GO:0046654">
    <property type="term" value="P:tetrahydrofolate biosynthetic process"/>
    <property type="evidence" value="ECO:0007669"/>
    <property type="project" value="UniProtKB-UniPathway"/>
</dbReference>
<dbReference type="GO" id="GO:0016301">
    <property type="term" value="F:kinase activity"/>
    <property type="evidence" value="ECO:0007669"/>
    <property type="project" value="UniProtKB-KW"/>
</dbReference>
<evidence type="ECO:0000256" key="7">
    <source>
        <dbReference type="ARBA" id="ARBA00022777"/>
    </source>
</evidence>
<keyword evidence="6" id="KW-0547">Nucleotide-binding</keyword>
<reference evidence="14" key="1">
    <citation type="journal article" date="2016" name="Int. J. Mol. Sci.">
        <title>Comparative genomics of the extreme acidophile Acidithiobacillus thiooxidans reveals intraspecific divergence and niche adaptation.</title>
        <authorList>
            <person name="Zhang X."/>
            <person name="Feng X."/>
            <person name="Tao J."/>
            <person name="Ma L."/>
            <person name="Xiao Y."/>
            <person name="Liang Y."/>
            <person name="Liu X."/>
            <person name="Yin H."/>
        </authorList>
    </citation>
    <scope>NUCLEOTIDE SEQUENCE [LARGE SCALE GENOMIC DNA]</scope>
    <source>
        <strain evidence="14">DXS-W</strain>
    </source>
</reference>
<dbReference type="EC" id="2.7.6.3" evidence="3"/>
<keyword evidence="9" id="KW-0289">Folate biosynthesis</keyword>
<dbReference type="SUPFAM" id="SSF55083">
    <property type="entry name" value="6-hydroxymethyl-7,8-dihydropterin pyrophosphokinase, HPPK"/>
    <property type="match status" value="1"/>
</dbReference>
<evidence type="ECO:0000256" key="10">
    <source>
        <dbReference type="ARBA" id="ARBA00029409"/>
    </source>
</evidence>
<keyword evidence="15" id="KW-1185">Reference proteome</keyword>
<keyword evidence="8" id="KW-0067">ATP-binding</keyword>
<dbReference type="NCBIfam" id="TIGR01498">
    <property type="entry name" value="folK"/>
    <property type="match status" value="1"/>
</dbReference>
<feature type="domain" description="7,8-dihydro-6-hydroxymethylpterin-pyrophosphokinase" evidence="13">
    <location>
        <begin position="18"/>
        <end position="147"/>
    </location>
</feature>
<dbReference type="PANTHER" id="PTHR43071:SF1">
    <property type="entry name" value="2-AMINO-4-HYDROXY-6-HYDROXYMETHYLDIHYDROPTERIDINE PYROPHOSPHOKINASE"/>
    <property type="match status" value="1"/>
</dbReference>
<dbReference type="GO" id="GO:0046656">
    <property type="term" value="P:folic acid biosynthetic process"/>
    <property type="evidence" value="ECO:0007669"/>
    <property type="project" value="UniProtKB-KW"/>
</dbReference>